<reference evidence="3" key="1">
    <citation type="submission" date="2009-07" db="EMBL/GenBank/DDBJ databases">
        <authorList>
            <consortium name="US DOE Joint Genome Institute (JGI-PGF)"/>
            <person name="Lucas S."/>
            <person name="Copeland A."/>
            <person name="Lapidus A."/>
            <person name="Glavina del Rio T."/>
            <person name="Tice H."/>
            <person name="Bruce D."/>
            <person name="Goodwin L."/>
            <person name="Pitluck S."/>
            <person name="Larimer F."/>
            <person name="Land M.L."/>
            <person name="Mouttaki H."/>
            <person name="He Z."/>
            <person name="Zhou J."/>
            <person name="Hemme C.L."/>
        </authorList>
    </citation>
    <scope>NUCLEOTIDE SEQUENCE [LARGE SCALE GENOMIC DNA]</scope>
    <source>
        <strain evidence="3">DSM 2782</strain>
    </source>
</reference>
<dbReference type="SUPFAM" id="SSF51445">
    <property type="entry name" value="(Trans)glycosidases"/>
    <property type="match status" value="1"/>
</dbReference>
<dbReference type="EC" id="3.2.1.22" evidence="3"/>
<dbReference type="AlphaFoldDB" id="F1T9E5"/>
<keyword evidence="2 3" id="KW-0326">Glycosidase</keyword>
<evidence type="ECO:0000256" key="1">
    <source>
        <dbReference type="ARBA" id="ARBA00022801"/>
    </source>
</evidence>
<proteinExistence type="predicted"/>
<name>F1T9E5_9FIRM</name>
<evidence type="ECO:0000256" key="2">
    <source>
        <dbReference type="ARBA" id="ARBA00023295"/>
    </source>
</evidence>
<dbReference type="CDD" id="cd14791">
    <property type="entry name" value="GH36"/>
    <property type="match status" value="1"/>
</dbReference>
<dbReference type="GO" id="GO:0016052">
    <property type="term" value="P:carbohydrate catabolic process"/>
    <property type="evidence" value="ECO:0007669"/>
    <property type="project" value="InterPro"/>
</dbReference>
<dbReference type="InterPro" id="IPR038417">
    <property type="entry name" value="Alpga-gal_N_sf"/>
</dbReference>
<dbReference type="InterPro" id="IPR017853">
    <property type="entry name" value="GH"/>
</dbReference>
<keyword evidence="1 3" id="KW-0378">Hydrolase</keyword>
<protein>
    <submittedName>
        <fullName evidence="3">Alpha-galactosidase</fullName>
        <ecNumber evidence="3">3.2.1.22</ecNumber>
    </submittedName>
</protein>
<evidence type="ECO:0000313" key="3">
    <source>
        <dbReference type="EMBL" id="EGD49127.1"/>
    </source>
</evidence>
<dbReference type="eggNOG" id="COG3345">
    <property type="taxonomic scope" value="Bacteria"/>
</dbReference>
<dbReference type="Pfam" id="PF02065">
    <property type="entry name" value="Melibiase"/>
    <property type="match status" value="1"/>
</dbReference>
<dbReference type="STRING" id="588581.Cpap_3556"/>
<dbReference type="Proteomes" id="UP000003860">
    <property type="component" value="Unassembled WGS sequence"/>
</dbReference>
<comment type="caution">
    <text evidence="3">The sequence shown here is derived from an EMBL/GenBank/DDBJ whole genome shotgun (WGS) entry which is preliminary data.</text>
</comment>
<dbReference type="Gene3D" id="3.20.20.70">
    <property type="entry name" value="Aldolase class I"/>
    <property type="match status" value="1"/>
</dbReference>
<dbReference type="PRINTS" id="PR00743">
    <property type="entry name" value="GLHYDRLASE36"/>
</dbReference>
<dbReference type="InterPro" id="IPR013785">
    <property type="entry name" value="Aldolase_TIM"/>
</dbReference>
<dbReference type="InterPro" id="IPR050985">
    <property type="entry name" value="Alpha-glycosidase_related"/>
</dbReference>
<dbReference type="Gene3D" id="2.70.98.60">
    <property type="entry name" value="alpha-galactosidase from lactobacil brevis"/>
    <property type="match status" value="1"/>
</dbReference>
<gene>
    <name evidence="3" type="ORF">Cpap_3556</name>
</gene>
<accession>F1T9E5</accession>
<sequence>MHKVLSEYLFSDMIIRYLTNEEGNIGFEILPASLKDKAAASKKYNIDPLVQVFIRGDDFSGGFANGHTMRNGQQTFLLRYESQKVEKIENTQVITTILKSEQGYVARHVLTYHNGLKAFELKTVLANKSDKAICLEMLSSFSVGGLTPFIEGEAPESMNIHRIRSCWSNEGRLITESVEDLQLEPSWSGHGVRTEKFGQIGSMPVRKFFPFLAVEDTVTHVVWAAQLACASSWQMEMYRRDDALCISGGLADFDFGHWMKVLEPGTEFETPSAFITVGIGNVDEVSQRLLTIHKYNVNKINKFDRLPVLFNEFCTTWGNPSHDNIKKIVDIIKEKEVDYFVIDSGWFADKENGWDGTHGDWIVSPEVFPHGLQETVRIIREAGMIPGIWFEFENCGYLSKAYKDHKHLLTRNGDVITSGLRKFWDMTDPWVIDYLSDKVISMLKQYGFKYLKVDYNETIGIGCDGYESLGEGLRQKILASQEFFRRIREEIPDIIIENCSSGGHRLEPSMMSLCEMASFSDAHECDEIPVVAANLHRVINPCQSQIWAVLRKKDSKKRVVYSIANTFLGVMCLSGDIYDLDKEQWNTVEEGISFYRAVSDIILNGTTYFFGSKLKSYRNPKGWMGILRKSEDEKEVLALIYTFHGNFPDTVEIPIGDNYEICNTYCAFENNVLLINGSLCINMKEEFEAVAVHLKLSK</sequence>
<keyword evidence="4" id="KW-1185">Reference proteome</keyword>
<dbReference type="GO" id="GO:0004557">
    <property type="term" value="F:alpha-galactosidase activity"/>
    <property type="evidence" value="ECO:0007669"/>
    <property type="project" value="UniProtKB-EC"/>
</dbReference>
<dbReference type="RefSeq" id="WP_004617282.1">
    <property type="nucleotide sequence ID" value="NZ_CP119677.1"/>
</dbReference>
<dbReference type="InterPro" id="IPR002252">
    <property type="entry name" value="Glyco_hydro_36"/>
</dbReference>
<dbReference type="PANTHER" id="PTHR43053:SF3">
    <property type="entry name" value="ALPHA-GALACTOSIDASE C-RELATED"/>
    <property type="match status" value="1"/>
</dbReference>
<evidence type="ECO:0000313" key="4">
    <source>
        <dbReference type="Proteomes" id="UP000003860"/>
    </source>
</evidence>
<dbReference type="PANTHER" id="PTHR43053">
    <property type="entry name" value="GLYCOSIDASE FAMILY 31"/>
    <property type="match status" value="1"/>
</dbReference>
<organism evidence="3 4">
    <name type="scientific">Ruminiclostridium papyrosolvens DSM 2782</name>
    <dbReference type="NCBI Taxonomy" id="588581"/>
    <lineage>
        <taxon>Bacteria</taxon>
        <taxon>Bacillati</taxon>
        <taxon>Bacillota</taxon>
        <taxon>Clostridia</taxon>
        <taxon>Eubacteriales</taxon>
        <taxon>Oscillospiraceae</taxon>
        <taxon>Ruminiclostridium</taxon>
    </lineage>
</organism>
<dbReference type="EMBL" id="ACXX02000002">
    <property type="protein sequence ID" value="EGD49127.1"/>
    <property type="molecule type" value="Genomic_DNA"/>
</dbReference>
<reference evidence="3" key="2">
    <citation type="submission" date="2011-01" db="EMBL/GenBank/DDBJ databases">
        <title>The Non-contiguous Finished genome of Clostridium papyrosolvens.</title>
        <authorList>
            <person name="Lucas S."/>
            <person name="Copeland A."/>
            <person name="Lapidus A."/>
            <person name="Cheng J.-F."/>
            <person name="Goodwin L."/>
            <person name="Pitluck S."/>
            <person name="Misra M."/>
            <person name="Chertkov O."/>
            <person name="Detter J.C."/>
            <person name="Han C."/>
            <person name="Tapia R."/>
            <person name="Land M."/>
            <person name="Hauser L."/>
            <person name="Kyrpides N."/>
            <person name="Ivanova N."/>
            <person name="Pagani I."/>
            <person name="Mouttaki H."/>
            <person name="He Z."/>
            <person name="Zhou J."/>
            <person name="Hemme C.L."/>
            <person name="Woyke T."/>
        </authorList>
    </citation>
    <scope>NUCLEOTIDE SEQUENCE [LARGE SCALE GENOMIC DNA]</scope>
    <source>
        <strain evidence="3">DSM 2782</strain>
    </source>
</reference>